<gene>
    <name evidence="1" type="ORF">P186_2081</name>
</gene>
<dbReference type="eggNOG" id="arCOG03721">
    <property type="taxonomic scope" value="Archaea"/>
</dbReference>
<accession>G7VIJ5</accession>
<protein>
    <submittedName>
        <fullName evidence="1">PaREP1</fullName>
    </submittedName>
</protein>
<dbReference type="GeneID" id="11596568"/>
<dbReference type="HOGENOM" id="CLU_115256_2_0_2"/>
<dbReference type="InterPro" id="IPR010268">
    <property type="entry name" value="PaREP1"/>
</dbReference>
<dbReference type="RefSeq" id="WP_014289300.1">
    <property type="nucleotide sequence ID" value="NC_016645.1"/>
</dbReference>
<dbReference type="PANTHER" id="PTHR34237:SF4">
    <property type="entry name" value="PAREP1 FAMILY PROTEIN"/>
    <property type="match status" value="1"/>
</dbReference>
<dbReference type="BioCyc" id="PSP1104324:GJSN-2031-MONOMER"/>
<sequence length="104" mass="11400">MQASEKLYKAVEEAVKAAAVVLGLPEAGEAARAGRWEARIFFSAVRKLAGALGEEFRLAFAEGWFLHVKGFHEARLTLEDVADRVPYIERGLRKVSELVARGGS</sequence>
<dbReference type="Proteomes" id="UP000005867">
    <property type="component" value="Chromosome"/>
</dbReference>
<reference evidence="1 2" key="1">
    <citation type="journal article" date="2012" name="J. Bacteriol.">
        <title>Complete genome sequence of strain 1860, a crenarchaeon of the genus pyrobaculum able to grow with various electron acceptors.</title>
        <authorList>
            <person name="Mardanov A.V."/>
            <person name="Gumerov V.M."/>
            <person name="Slobodkina G.B."/>
            <person name="Beletsky A.V."/>
            <person name="Bonch-Osmolovskaya E.A."/>
            <person name="Ravin N.V."/>
            <person name="Skryabin K.G."/>
        </authorList>
    </citation>
    <scope>NUCLEOTIDE SEQUENCE [LARGE SCALE GENOMIC DNA]</scope>
    <source>
        <strain evidence="1 2">1860</strain>
    </source>
</reference>
<proteinExistence type="predicted"/>
<dbReference type="KEGG" id="pyr:P186_2081"/>
<dbReference type="EMBL" id="CP003098">
    <property type="protein sequence ID" value="AET33475.1"/>
    <property type="molecule type" value="Genomic_DNA"/>
</dbReference>
<evidence type="ECO:0000313" key="1">
    <source>
        <dbReference type="EMBL" id="AET33475.1"/>
    </source>
</evidence>
<dbReference type="Gene3D" id="1.20.120.330">
    <property type="entry name" value="Nucleotidyltransferases domain 2"/>
    <property type="match status" value="1"/>
</dbReference>
<dbReference type="Pfam" id="PF05942">
    <property type="entry name" value="PaREP1"/>
    <property type="match status" value="1"/>
</dbReference>
<name>G7VIJ5_9CREN</name>
<dbReference type="AlphaFoldDB" id="G7VIJ5"/>
<keyword evidence="2" id="KW-1185">Reference proteome</keyword>
<dbReference type="PANTHER" id="PTHR34237">
    <property type="entry name" value="PAREP8-RELATED"/>
    <property type="match status" value="1"/>
</dbReference>
<evidence type="ECO:0000313" key="2">
    <source>
        <dbReference type="Proteomes" id="UP000005867"/>
    </source>
</evidence>
<organism evidence="1 2">
    <name type="scientific">Pyrobaculum ferrireducens</name>
    <dbReference type="NCBI Taxonomy" id="1104324"/>
    <lineage>
        <taxon>Archaea</taxon>
        <taxon>Thermoproteota</taxon>
        <taxon>Thermoprotei</taxon>
        <taxon>Thermoproteales</taxon>
        <taxon>Thermoproteaceae</taxon>
        <taxon>Pyrobaculum</taxon>
    </lineage>
</organism>